<dbReference type="InterPro" id="IPR013538">
    <property type="entry name" value="ASHA1/2-like_C"/>
</dbReference>
<gene>
    <name evidence="3" type="ORF">ACFOUW_18530</name>
</gene>
<dbReference type="Pfam" id="PF08327">
    <property type="entry name" value="AHSA1"/>
    <property type="match status" value="1"/>
</dbReference>
<dbReference type="EMBL" id="JBHRZH010000016">
    <property type="protein sequence ID" value="MFC3762844.1"/>
    <property type="molecule type" value="Genomic_DNA"/>
</dbReference>
<name>A0ABV7YDG9_9ACTN</name>
<evidence type="ECO:0000313" key="3">
    <source>
        <dbReference type="EMBL" id="MFC3762844.1"/>
    </source>
</evidence>
<dbReference type="Gene3D" id="3.30.530.20">
    <property type="match status" value="1"/>
</dbReference>
<dbReference type="RefSeq" id="WP_205113687.1">
    <property type="nucleotide sequence ID" value="NZ_JAFBCM010000001.1"/>
</dbReference>
<comment type="caution">
    <text evidence="3">The sequence shown here is derived from an EMBL/GenBank/DDBJ whole genome shotgun (WGS) entry which is preliminary data.</text>
</comment>
<feature type="domain" description="Activator of Hsp90 ATPase homologue 1/2-like C-terminal" evidence="2">
    <location>
        <begin position="31"/>
        <end position="133"/>
    </location>
</feature>
<evidence type="ECO:0000259" key="2">
    <source>
        <dbReference type="Pfam" id="PF08327"/>
    </source>
</evidence>
<sequence>MSFNPGPLASVGYRPNADRWTLVFTRDLRHAPAKVWGSLTEPEQLRAWAPFTADRNLGSVGKATLTMVDGSDESLAGEVTIANPPSLLEYEWGGDVLRWSVEPTAGGSRLTLEHTVKERESVPQLAAGWHLCLLVADSLLDGQPIGPIRGHEAMNYGWAELNEAYAKKLDLPVSTSHADKAAEN</sequence>
<proteinExistence type="inferred from homology"/>
<evidence type="ECO:0000313" key="4">
    <source>
        <dbReference type="Proteomes" id="UP001595699"/>
    </source>
</evidence>
<accession>A0ABV7YDG9</accession>
<evidence type="ECO:0000256" key="1">
    <source>
        <dbReference type="ARBA" id="ARBA00006817"/>
    </source>
</evidence>
<reference evidence="4" key="1">
    <citation type="journal article" date="2019" name="Int. J. Syst. Evol. Microbiol.">
        <title>The Global Catalogue of Microorganisms (GCM) 10K type strain sequencing project: providing services to taxonomists for standard genome sequencing and annotation.</title>
        <authorList>
            <consortium name="The Broad Institute Genomics Platform"/>
            <consortium name="The Broad Institute Genome Sequencing Center for Infectious Disease"/>
            <person name="Wu L."/>
            <person name="Ma J."/>
        </authorList>
    </citation>
    <scope>NUCLEOTIDE SEQUENCE [LARGE SCALE GENOMIC DNA]</scope>
    <source>
        <strain evidence="4">CGMCC 4.7241</strain>
    </source>
</reference>
<dbReference type="CDD" id="cd08899">
    <property type="entry name" value="SRPBCC_CalC_Aha1-like_6"/>
    <property type="match status" value="1"/>
</dbReference>
<comment type="similarity">
    <text evidence="1">Belongs to the AHA1 family.</text>
</comment>
<dbReference type="Proteomes" id="UP001595699">
    <property type="component" value="Unassembled WGS sequence"/>
</dbReference>
<keyword evidence="4" id="KW-1185">Reference proteome</keyword>
<dbReference type="SUPFAM" id="SSF55961">
    <property type="entry name" value="Bet v1-like"/>
    <property type="match status" value="1"/>
</dbReference>
<protein>
    <submittedName>
        <fullName evidence="3">SRPBCC family protein</fullName>
    </submittedName>
</protein>
<dbReference type="InterPro" id="IPR023393">
    <property type="entry name" value="START-like_dom_sf"/>
</dbReference>
<organism evidence="3 4">
    <name type="scientific">Tenggerimyces flavus</name>
    <dbReference type="NCBI Taxonomy" id="1708749"/>
    <lineage>
        <taxon>Bacteria</taxon>
        <taxon>Bacillati</taxon>
        <taxon>Actinomycetota</taxon>
        <taxon>Actinomycetes</taxon>
        <taxon>Propionibacteriales</taxon>
        <taxon>Nocardioidaceae</taxon>
        <taxon>Tenggerimyces</taxon>
    </lineage>
</organism>